<reference evidence="2" key="2">
    <citation type="submission" date="2025-08" db="UniProtKB">
        <authorList>
            <consortium name="Ensembl"/>
        </authorList>
    </citation>
    <scope>IDENTIFICATION</scope>
</reference>
<proteinExistence type="predicted"/>
<evidence type="ECO:0000313" key="3">
    <source>
        <dbReference type="Proteomes" id="UP000694412"/>
    </source>
</evidence>
<evidence type="ECO:0000313" key="2">
    <source>
        <dbReference type="Ensembl" id="ENSCJPP00005014146.1"/>
    </source>
</evidence>
<dbReference type="Gene3D" id="2.30.29.30">
    <property type="entry name" value="Pleckstrin-homology domain (PH domain)/Phosphotyrosine-binding domain (PTB)"/>
    <property type="match status" value="1"/>
</dbReference>
<name>A0A8C2TN11_COTJA</name>
<protein>
    <recommendedName>
        <fullName evidence="1">PH domain-containing protein</fullName>
    </recommendedName>
</protein>
<dbReference type="SUPFAM" id="SSF50729">
    <property type="entry name" value="PH domain-like"/>
    <property type="match status" value="1"/>
</dbReference>
<dbReference type="GeneTree" id="ENSGT00940000161976"/>
<dbReference type="PANTHER" id="PTHR34147">
    <property type="entry name" value="IG-LIKE DOMAIN-CONTAINING PROTEIN-RELATED"/>
    <property type="match status" value="1"/>
</dbReference>
<sequence>MEREGCHQPHGCPTAAPHIQPHLPIEPISVVPNRHLERQRCPLFVGVNGGKKAPWGRRGWKSFHAVLRGTLLCFLKVGAAPTAEAEEMLGVHHGLAEQDSHYTKRPHVFRLHTADSRVLLLQAPSHADMLAWISRLNLAAALLSSPPFPAAVGSQRRLTRHILPAAPSHCPPVSGDGGYGGLWGAMGRYGGLWGAMGRYGALWGTMGLYGALWGSMGRYGGLWGSMGCYGALWGSMGRYGALWGHMGLYGALWGAMGALWGHYGVSMGPYGVPMGSLWGHKRSSWGLWGHYGDIIGTLWGHYGDTMGSLWGHYGVSMGSLWGLYGVSMGLKGHYGDTMGTL</sequence>
<dbReference type="InterPro" id="IPR041681">
    <property type="entry name" value="PH_9"/>
</dbReference>
<organism evidence="2 3">
    <name type="scientific">Coturnix japonica</name>
    <name type="common">Japanese quail</name>
    <name type="synonym">Coturnix coturnix japonica</name>
    <dbReference type="NCBI Taxonomy" id="93934"/>
    <lineage>
        <taxon>Eukaryota</taxon>
        <taxon>Metazoa</taxon>
        <taxon>Chordata</taxon>
        <taxon>Craniata</taxon>
        <taxon>Vertebrata</taxon>
        <taxon>Euteleostomi</taxon>
        <taxon>Archelosauria</taxon>
        <taxon>Archosauria</taxon>
        <taxon>Dinosauria</taxon>
        <taxon>Saurischia</taxon>
        <taxon>Theropoda</taxon>
        <taxon>Coelurosauria</taxon>
        <taxon>Aves</taxon>
        <taxon>Neognathae</taxon>
        <taxon>Galloanserae</taxon>
        <taxon>Galliformes</taxon>
        <taxon>Phasianidae</taxon>
        <taxon>Perdicinae</taxon>
        <taxon>Coturnix</taxon>
    </lineage>
</organism>
<dbReference type="AlphaFoldDB" id="A0A8C2TN11"/>
<evidence type="ECO:0000259" key="1">
    <source>
        <dbReference type="SMART" id="SM00233"/>
    </source>
</evidence>
<keyword evidence="3" id="KW-1185">Reference proteome</keyword>
<dbReference type="Proteomes" id="UP000694412">
    <property type="component" value="Chromosome 22"/>
</dbReference>
<dbReference type="InterPro" id="IPR011993">
    <property type="entry name" value="PH-like_dom_sf"/>
</dbReference>
<dbReference type="PANTHER" id="PTHR34147:SF3">
    <property type="entry name" value="ANAPHASE-PROMOTING COMPLEX SUBUNIT 4 WD40 DOMAIN-CONTAINING PROTEIN-RELATED"/>
    <property type="match status" value="1"/>
</dbReference>
<accession>A0A8C2TN11</accession>
<dbReference type="SMART" id="SM00233">
    <property type="entry name" value="PH"/>
    <property type="match status" value="1"/>
</dbReference>
<feature type="domain" description="PH" evidence="1">
    <location>
        <begin position="37"/>
        <end position="143"/>
    </location>
</feature>
<dbReference type="InterPro" id="IPR001849">
    <property type="entry name" value="PH_domain"/>
</dbReference>
<dbReference type="Pfam" id="PF15410">
    <property type="entry name" value="PH_9"/>
    <property type="match status" value="1"/>
</dbReference>
<reference evidence="2" key="3">
    <citation type="submission" date="2025-09" db="UniProtKB">
        <authorList>
            <consortium name="Ensembl"/>
        </authorList>
    </citation>
    <scope>IDENTIFICATION</scope>
</reference>
<reference evidence="2" key="1">
    <citation type="submission" date="2015-11" db="EMBL/GenBank/DDBJ databases">
        <authorList>
            <consortium name="International Coturnix japonica Genome Analysis Consortium"/>
            <person name="Warren W."/>
            <person name="Burt D.W."/>
            <person name="Antin P.B."/>
            <person name="Lanford R."/>
            <person name="Gros J."/>
            <person name="Wilson R.K."/>
        </authorList>
    </citation>
    <scope>NUCLEOTIDE SEQUENCE [LARGE SCALE GENOMIC DNA]</scope>
</reference>
<dbReference type="GO" id="GO:0005543">
    <property type="term" value="F:phospholipid binding"/>
    <property type="evidence" value="ECO:0007669"/>
    <property type="project" value="InterPro"/>
</dbReference>
<dbReference type="InterPro" id="IPR001605">
    <property type="entry name" value="PH_dom-spectrin-type"/>
</dbReference>
<dbReference type="Ensembl" id="ENSCJPT00005020214.1">
    <property type="protein sequence ID" value="ENSCJPP00005014146.1"/>
    <property type="gene ID" value="ENSCJPG00005011841.1"/>
</dbReference>
<dbReference type="PRINTS" id="PR00683">
    <property type="entry name" value="SPECTRINPH"/>
</dbReference>